<comment type="caution">
    <text evidence="2">The sequence shown here is derived from an EMBL/GenBank/DDBJ whole genome shotgun (WGS) entry which is preliminary data.</text>
</comment>
<dbReference type="SMART" id="SM01321">
    <property type="entry name" value="Y1_Tnp"/>
    <property type="match status" value="1"/>
</dbReference>
<organism evidence="2 3">
    <name type="scientific">Amphritea opalescens</name>
    <dbReference type="NCBI Taxonomy" id="2490544"/>
    <lineage>
        <taxon>Bacteria</taxon>
        <taxon>Pseudomonadati</taxon>
        <taxon>Pseudomonadota</taxon>
        <taxon>Gammaproteobacteria</taxon>
        <taxon>Oceanospirillales</taxon>
        <taxon>Oceanospirillaceae</taxon>
        <taxon>Amphritea</taxon>
    </lineage>
</organism>
<dbReference type="EMBL" id="RQXW01000012">
    <property type="protein sequence ID" value="RTE65257.1"/>
    <property type="molecule type" value="Genomic_DNA"/>
</dbReference>
<reference evidence="2 3" key="1">
    <citation type="submission" date="2018-11" db="EMBL/GenBank/DDBJ databases">
        <title>The draft genome sequence of Amphritea opalescens ANRC-JH13T.</title>
        <authorList>
            <person name="Fang Z."/>
            <person name="Zhang Y."/>
            <person name="Han X."/>
        </authorList>
    </citation>
    <scope>NUCLEOTIDE SEQUENCE [LARGE SCALE GENOMIC DNA]</scope>
    <source>
        <strain evidence="2 3">ANRC-JH13</strain>
    </source>
</reference>
<dbReference type="Pfam" id="PF01797">
    <property type="entry name" value="Y1_Tnp"/>
    <property type="match status" value="1"/>
</dbReference>
<gene>
    <name evidence="2" type="ORF">EH243_13100</name>
</gene>
<dbReference type="SUPFAM" id="SSF143422">
    <property type="entry name" value="Transposase IS200-like"/>
    <property type="match status" value="1"/>
</dbReference>
<dbReference type="PANTHER" id="PTHR36966">
    <property type="entry name" value="REP-ASSOCIATED TYROSINE TRANSPOSASE"/>
    <property type="match status" value="1"/>
</dbReference>
<protein>
    <submittedName>
        <fullName evidence="2">Transposase</fullName>
    </submittedName>
</protein>
<name>A0A430KP38_9GAMM</name>
<evidence type="ECO:0000259" key="1">
    <source>
        <dbReference type="SMART" id="SM01321"/>
    </source>
</evidence>
<feature type="domain" description="Transposase IS200-like" evidence="1">
    <location>
        <begin position="15"/>
        <end position="127"/>
    </location>
</feature>
<dbReference type="Gene3D" id="3.30.70.1290">
    <property type="entry name" value="Transposase IS200-like"/>
    <property type="match status" value="1"/>
</dbReference>
<evidence type="ECO:0000313" key="2">
    <source>
        <dbReference type="EMBL" id="RTE65257.1"/>
    </source>
</evidence>
<dbReference type="NCBIfam" id="NF047646">
    <property type="entry name" value="REP_Tyr_transpos"/>
    <property type="match status" value="1"/>
</dbReference>
<dbReference type="InterPro" id="IPR002686">
    <property type="entry name" value="Transposase_17"/>
</dbReference>
<sequence length="148" mass="17003">MKGNSSALRKGRYSEPGRIYLITFVTSNREHLLANLYCGRLVAASLNFSGNPSDTLAYVVMPDHIHWLVQLKKGSLNHLVRSVKTYSARQINKHLSRLGPVWQKGFHDHALRHEEDLINLARYIVMNPVRAGLVRNIREYALWDAVWL</sequence>
<dbReference type="GO" id="GO:0006313">
    <property type="term" value="P:DNA transposition"/>
    <property type="evidence" value="ECO:0007669"/>
    <property type="project" value="InterPro"/>
</dbReference>
<dbReference type="InterPro" id="IPR036515">
    <property type="entry name" value="Transposase_17_sf"/>
</dbReference>
<keyword evidence="3" id="KW-1185">Reference proteome</keyword>
<dbReference type="OrthoDB" id="9794403at2"/>
<dbReference type="InterPro" id="IPR052715">
    <property type="entry name" value="RAYT_transposase"/>
</dbReference>
<evidence type="ECO:0000313" key="3">
    <source>
        <dbReference type="Proteomes" id="UP000283087"/>
    </source>
</evidence>
<proteinExistence type="predicted"/>
<accession>A0A430KP38</accession>
<dbReference type="GO" id="GO:0043565">
    <property type="term" value="F:sequence-specific DNA binding"/>
    <property type="evidence" value="ECO:0007669"/>
    <property type="project" value="TreeGrafter"/>
</dbReference>
<dbReference type="PANTHER" id="PTHR36966:SF1">
    <property type="entry name" value="REP-ASSOCIATED TYROSINE TRANSPOSASE"/>
    <property type="match status" value="1"/>
</dbReference>
<dbReference type="GO" id="GO:0004803">
    <property type="term" value="F:transposase activity"/>
    <property type="evidence" value="ECO:0007669"/>
    <property type="project" value="InterPro"/>
</dbReference>
<dbReference type="Proteomes" id="UP000283087">
    <property type="component" value="Unassembled WGS sequence"/>
</dbReference>
<dbReference type="AlphaFoldDB" id="A0A430KP38"/>